<dbReference type="EMBL" id="KV419416">
    <property type="protein sequence ID" value="KZS91174.1"/>
    <property type="molecule type" value="Genomic_DNA"/>
</dbReference>
<keyword evidence="3" id="KW-1185">Reference proteome</keyword>
<dbReference type="OrthoDB" id="3236156at2759"/>
<accession>A0A164S5F8</accession>
<feature type="region of interest" description="Disordered" evidence="1">
    <location>
        <begin position="645"/>
        <end position="682"/>
    </location>
</feature>
<evidence type="ECO:0000313" key="3">
    <source>
        <dbReference type="Proteomes" id="UP000076722"/>
    </source>
</evidence>
<feature type="compositionally biased region" description="Basic and acidic residues" evidence="1">
    <location>
        <begin position="656"/>
        <end position="682"/>
    </location>
</feature>
<sequence length="782" mass="87872">MRGRIETLEKEIAFYRKRCRAQKARITRHPQQIERAVTQAVQKHTDESRTFCLKENGVYPPAIRSMTRELSSLGVPAGSVGAVVHVVGEALGKEIVGKLDARTVRRCDREGGIYADIQIADAMNQAAGITISGDGTTHRHRNYESKNITAIAANGEHEDLFLGIDSAPSHTSDEQLRGWMLRLEAIANAWNATPAGRRNPIDPRTFAAKFTGMHTDHAEDQKKLCRLVEEYKTACAREIRGKNMILEMPSDEVLALLWTKTHETITALGGHENWQLLSDEERERHHKEMLKSLHRELGDRGFALLSSEDQQKETQFVWVGCSMHKELNAVKGGNTAMVGYWVISGIPGPRKLMNRDNAAAAAEPGPSAAKLRAIETSIGGAIKATSLAGAVFNHKDDKKGQQDTFRWFFAASELLVHLPLYKELLALVKDKKDSRALNHMEQNLWDALHDAPTLQELSVLALYSQSISHPYLRRIRSPNVKDMNALHLGLLHHQVITHCEAIIENPYLLVSETVSHETGAMDGQPWERPEVVYKIQLMSAELPHLKPLLVAFFQGALQTWRRFSAEYAVGGKIASLTASQRKLSWMHPTNDRNEGALGTLRVDMRASPNGTLSMHNAKAKYKKNKTGLYIKQVGNADLDKHVRQTARQQDQSGLEAARKKEGIEHDRVEVQKKRDKDTQKRQAKEAIMLMEVITDRVRINKMTRAELDTQIKRLRLTDPKIPRAKDMPRRAERLKAVLEAVKRYEAEVLRQQSSSSAGIESPIEQENVSGEGLEDEDEMDDC</sequence>
<protein>
    <submittedName>
        <fullName evidence="2">Uncharacterized protein</fullName>
    </submittedName>
</protein>
<feature type="compositionally biased region" description="Acidic residues" evidence="1">
    <location>
        <begin position="772"/>
        <end position="782"/>
    </location>
</feature>
<feature type="region of interest" description="Disordered" evidence="1">
    <location>
        <begin position="749"/>
        <end position="782"/>
    </location>
</feature>
<reference evidence="2 3" key="1">
    <citation type="journal article" date="2016" name="Mol. Biol. Evol.">
        <title>Comparative Genomics of Early-Diverging Mushroom-Forming Fungi Provides Insights into the Origins of Lignocellulose Decay Capabilities.</title>
        <authorList>
            <person name="Nagy L.G."/>
            <person name="Riley R."/>
            <person name="Tritt A."/>
            <person name="Adam C."/>
            <person name="Daum C."/>
            <person name="Floudas D."/>
            <person name="Sun H."/>
            <person name="Yadav J.S."/>
            <person name="Pangilinan J."/>
            <person name="Larsson K.H."/>
            <person name="Matsuura K."/>
            <person name="Barry K."/>
            <person name="Labutti K."/>
            <person name="Kuo R."/>
            <person name="Ohm R.A."/>
            <person name="Bhattacharya S.S."/>
            <person name="Shirouzu T."/>
            <person name="Yoshinaga Y."/>
            <person name="Martin F.M."/>
            <person name="Grigoriev I.V."/>
            <person name="Hibbett D.S."/>
        </authorList>
    </citation>
    <scope>NUCLEOTIDE SEQUENCE [LARGE SCALE GENOMIC DNA]</scope>
    <source>
        <strain evidence="2 3">HHB9708</strain>
    </source>
</reference>
<dbReference type="AlphaFoldDB" id="A0A164S5F8"/>
<dbReference type="Proteomes" id="UP000076722">
    <property type="component" value="Unassembled WGS sequence"/>
</dbReference>
<gene>
    <name evidence="2" type="ORF">SISNIDRAFT_443200</name>
</gene>
<dbReference type="STRING" id="1314777.A0A164S5F8"/>
<name>A0A164S5F8_9AGAM</name>
<organism evidence="2 3">
    <name type="scientific">Sistotremastrum niveocremeum HHB9708</name>
    <dbReference type="NCBI Taxonomy" id="1314777"/>
    <lineage>
        <taxon>Eukaryota</taxon>
        <taxon>Fungi</taxon>
        <taxon>Dikarya</taxon>
        <taxon>Basidiomycota</taxon>
        <taxon>Agaricomycotina</taxon>
        <taxon>Agaricomycetes</taxon>
        <taxon>Sistotremastrales</taxon>
        <taxon>Sistotremastraceae</taxon>
        <taxon>Sertulicium</taxon>
        <taxon>Sertulicium niveocremeum</taxon>
    </lineage>
</organism>
<evidence type="ECO:0000256" key="1">
    <source>
        <dbReference type="SAM" id="MobiDB-lite"/>
    </source>
</evidence>
<proteinExistence type="predicted"/>
<feature type="compositionally biased region" description="Polar residues" evidence="1">
    <location>
        <begin position="750"/>
        <end position="768"/>
    </location>
</feature>
<evidence type="ECO:0000313" key="2">
    <source>
        <dbReference type="EMBL" id="KZS91174.1"/>
    </source>
</evidence>